<keyword evidence="5" id="KW-0805">Transcription regulation</keyword>
<dbReference type="GO" id="GO:0008270">
    <property type="term" value="F:zinc ion binding"/>
    <property type="evidence" value="ECO:0007669"/>
    <property type="project" value="UniProtKB-KW"/>
</dbReference>
<dbReference type="GO" id="GO:0003677">
    <property type="term" value="F:DNA binding"/>
    <property type="evidence" value="ECO:0007669"/>
    <property type="project" value="UniProtKB-KW"/>
</dbReference>
<keyword evidence="2" id="KW-0479">Metal-binding</keyword>
<keyword evidence="12" id="KW-1185">Reference proteome</keyword>
<dbReference type="Ensembl" id="ENSDCDT00010057280.1">
    <property type="protein sequence ID" value="ENSDCDP00010047068.1"/>
    <property type="gene ID" value="ENSDCDG00010028569.1"/>
</dbReference>
<evidence type="ECO:0000256" key="5">
    <source>
        <dbReference type="ARBA" id="ARBA00023015"/>
    </source>
</evidence>
<dbReference type="SUPFAM" id="SSF57667">
    <property type="entry name" value="beta-beta-alpha zinc fingers"/>
    <property type="match status" value="1"/>
</dbReference>
<reference evidence="11" key="3">
    <citation type="submission" date="2025-09" db="UniProtKB">
        <authorList>
            <consortium name="Ensembl"/>
        </authorList>
    </citation>
    <scope>IDENTIFICATION</scope>
</reference>
<evidence type="ECO:0000256" key="2">
    <source>
        <dbReference type="ARBA" id="ARBA00022723"/>
    </source>
</evidence>
<evidence type="ECO:0000256" key="3">
    <source>
        <dbReference type="ARBA" id="ARBA00022771"/>
    </source>
</evidence>
<comment type="subcellular location">
    <subcellularLocation>
        <location evidence="1">Nucleus</location>
    </subcellularLocation>
</comment>
<dbReference type="SMART" id="SM00614">
    <property type="entry name" value="ZnF_BED"/>
    <property type="match status" value="1"/>
</dbReference>
<gene>
    <name evidence="11" type="primary">CUL5</name>
</gene>
<name>A0AAY4DNR2_9TELE</name>
<dbReference type="Pfam" id="PF05699">
    <property type="entry name" value="Dimer_Tnp_hAT"/>
    <property type="match status" value="1"/>
</dbReference>
<dbReference type="InterPro" id="IPR012337">
    <property type="entry name" value="RNaseH-like_sf"/>
</dbReference>
<evidence type="ECO:0000259" key="10">
    <source>
        <dbReference type="PROSITE" id="PS50808"/>
    </source>
</evidence>
<dbReference type="GO" id="GO:0005634">
    <property type="term" value="C:nucleus"/>
    <property type="evidence" value="ECO:0007669"/>
    <property type="project" value="UniProtKB-SubCell"/>
</dbReference>
<dbReference type="PROSITE" id="PS50808">
    <property type="entry name" value="ZF_BED"/>
    <property type="match status" value="1"/>
</dbReference>
<dbReference type="InterPro" id="IPR052035">
    <property type="entry name" value="ZnF_BED_domain_contain"/>
</dbReference>
<dbReference type="Proteomes" id="UP000694580">
    <property type="component" value="Chromosome 2"/>
</dbReference>
<dbReference type="InterPro" id="IPR003656">
    <property type="entry name" value="Znf_BED"/>
</dbReference>
<dbReference type="InterPro" id="IPR008906">
    <property type="entry name" value="HATC_C_dom"/>
</dbReference>
<evidence type="ECO:0000256" key="8">
    <source>
        <dbReference type="ARBA" id="ARBA00023242"/>
    </source>
</evidence>
<reference evidence="11" key="2">
    <citation type="submission" date="2025-08" db="UniProtKB">
        <authorList>
            <consortium name="Ensembl"/>
        </authorList>
    </citation>
    <scope>IDENTIFICATION</scope>
</reference>
<organism evidence="11 12">
    <name type="scientific">Denticeps clupeoides</name>
    <name type="common">denticle herring</name>
    <dbReference type="NCBI Taxonomy" id="299321"/>
    <lineage>
        <taxon>Eukaryota</taxon>
        <taxon>Metazoa</taxon>
        <taxon>Chordata</taxon>
        <taxon>Craniata</taxon>
        <taxon>Vertebrata</taxon>
        <taxon>Euteleostomi</taxon>
        <taxon>Actinopterygii</taxon>
        <taxon>Neopterygii</taxon>
        <taxon>Teleostei</taxon>
        <taxon>Clupei</taxon>
        <taxon>Clupeiformes</taxon>
        <taxon>Denticipitoidei</taxon>
        <taxon>Denticipitidae</taxon>
        <taxon>Denticeps</taxon>
    </lineage>
</organism>
<evidence type="ECO:0000256" key="7">
    <source>
        <dbReference type="ARBA" id="ARBA00023163"/>
    </source>
</evidence>
<dbReference type="InterPro" id="IPR036236">
    <property type="entry name" value="Znf_C2H2_sf"/>
</dbReference>
<proteinExistence type="predicted"/>
<evidence type="ECO:0000313" key="11">
    <source>
        <dbReference type="Ensembl" id="ENSDCDP00010047068.1"/>
    </source>
</evidence>
<accession>A0AAY4DNR2</accession>
<dbReference type="GeneTree" id="ENSGT00940000161131"/>
<dbReference type="SUPFAM" id="SSF53098">
    <property type="entry name" value="Ribonuclease H-like"/>
    <property type="match status" value="1"/>
</dbReference>
<keyword evidence="8" id="KW-0539">Nucleus</keyword>
<dbReference type="Pfam" id="PF02892">
    <property type="entry name" value="zf-BED"/>
    <property type="match status" value="1"/>
</dbReference>
<sequence>LEYKYNLNENTRSLIWNYYGFPPDELGKPLDEDRPICKQCFKTVPAKNGHTSNLYQHLQYQHPHLASEVKQHYEVCAKMFQVCFLSFKTYSFMFPLFVNDEDGSARQVQALNRALAECICLNQLPVHIVETAGFRDLVLKLNSSYKPPGPDFFMTTEIPQLYAEARLAMRAQLSKVCHYSCSAELKGSVGAMDVCMVITVQWISDNWQMQSWCLGSAALNSEFSSETLREVLDEMVQEQWSLDLSKMTGITTHYGTNYRKAFSGYNWVPSFRHNLDVAVYKAVNMDRVAGSLSRIRKTVSAFTRSAKMAKLLLARQEELGLPQQPLVHDEPTHWSSTFDMVGRFIEQRRAVCALLDDLPDKSQLLPKESEFTALETFHEILSPLRGLSDLLSGEKDPMLSSVLPLSWKILSCLCLSDEDSVLARDMKEKISGELKSRYKNRELQILLNTGTFLDPRFKDTFVIMQNDVKETLLEKAKAIDFEYPPQTSCDPKEKFEEGPDPKRAKMDMKGFLSSIKTEKKAGVTEVAAAVGNHKLQKEIEAYCHMEEIGAEEDPLAWWRQNGSSLPLLSQCAQRYLCIMASASQHSDFACSSKRRGVSEENKALIDFLERFFVYSSIRLV</sequence>
<keyword evidence="3 9" id="KW-0863">Zinc-finger</keyword>
<reference evidence="11 12" key="1">
    <citation type="submission" date="2020-06" db="EMBL/GenBank/DDBJ databases">
        <authorList>
            <consortium name="Wellcome Sanger Institute Data Sharing"/>
        </authorList>
    </citation>
    <scope>NUCLEOTIDE SEQUENCE [LARGE SCALE GENOMIC DNA]</scope>
</reference>
<evidence type="ECO:0000256" key="1">
    <source>
        <dbReference type="ARBA" id="ARBA00004123"/>
    </source>
</evidence>
<evidence type="ECO:0000256" key="6">
    <source>
        <dbReference type="ARBA" id="ARBA00023125"/>
    </source>
</evidence>
<dbReference type="PANTHER" id="PTHR46481:SF9">
    <property type="entry name" value="ZINC FINGER BED DOMAIN-CONTAINING PROTEIN 1-LIKE"/>
    <property type="match status" value="1"/>
</dbReference>
<dbReference type="AlphaFoldDB" id="A0AAY4DNR2"/>
<dbReference type="GO" id="GO:0046983">
    <property type="term" value="F:protein dimerization activity"/>
    <property type="evidence" value="ECO:0007669"/>
    <property type="project" value="InterPro"/>
</dbReference>
<keyword evidence="4" id="KW-0862">Zinc</keyword>
<evidence type="ECO:0000256" key="4">
    <source>
        <dbReference type="ARBA" id="ARBA00022833"/>
    </source>
</evidence>
<keyword evidence="6" id="KW-0238">DNA-binding</keyword>
<evidence type="ECO:0000313" key="12">
    <source>
        <dbReference type="Proteomes" id="UP000694580"/>
    </source>
</evidence>
<dbReference type="PANTHER" id="PTHR46481">
    <property type="entry name" value="ZINC FINGER BED DOMAIN-CONTAINING PROTEIN 4"/>
    <property type="match status" value="1"/>
</dbReference>
<evidence type="ECO:0000256" key="9">
    <source>
        <dbReference type="PROSITE-ProRule" id="PRU00027"/>
    </source>
</evidence>
<feature type="domain" description="BED-type" evidence="10">
    <location>
        <begin position="10"/>
        <end position="69"/>
    </location>
</feature>
<keyword evidence="7" id="KW-0804">Transcription</keyword>
<protein>
    <recommendedName>
        <fullName evidence="10">BED-type domain-containing protein</fullName>
    </recommendedName>
</protein>